<evidence type="ECO:0000259" key="4">
    <source>
        <dbReference type="Pfam" id="PF01156"/>
    </source>
</evidence>
<reference evidence="5 6" key="1">
    <citation type="journal article" date="2014" name="Nature">
        <title>An environmental bacterial taxon with a large and distinct metabolic repertoire.</title>
        <authorList>
            <person name="Wilson M.C."/>
            <person name="Mori T."/>
            <person name="Ruckert C."/>
            <person name="Uria A.R."/>
            <person name="Helf M.J."/>
            <person name="Takada K."/>
            <person name="Gernert C."/>
            <person name="Steffens U.A."/>
            <person name="Heycke N."/>
            <person name="Schmitt S."/>
            <person name="Rinke C."/>
            <person name="Helfrich E.J."/>
            <person name="Brachmann A.O."/>
            <person name="Gurgui C."/>
            <person name="Wakimoto T."/>
            <person name="Kracht M."/>
            <person name="Crusemann M."/>
            <person name="Hentschel U."/>
            <person name="Abe I."/>
            <person name="Matsunaga S."/>
            <person name="Kalinowski J."/>
            <person name="Takeyama H."/>
            <person name="Piel J."/>
        </authorList>
    </citation>
    <scope>NUCLEOTIDE SEQUENCE [LARGE SCALE GENOMIC DNA]</scope>
    <source>
        <strain evidence="6">TSY1</strain>
    </source>
</reference>
<dbReference type="InterPro" id="IPR023186">
    <property type="entry name" value="IUNH"/>
</dbReference>
<dbReference type="AlphaFoldDB" id="W4LKH4"/>
<feature type="region of interest" description="Disordered" evidence="3">
    <location>
        <begin position="71"/>
        <end position="97"/>
    </location>
</feature>
<dbReference type="GO" id="GO:0006152">
    <property type="term" value="P:purine nucleoside catabolic process"/>
    <property type="evidence" value="ECO:0007669"/>
    <property type="project" value="TreeGrafter"/>
</dbReference>
<dbReference type="SUPFAM" id="SSF53590">
    <property type="entry name" value="Nucleoside hydrolase"/>
    <property type="match status" value="1"/>
</dbReference>
<evidence type="ECO:0000256" key="1">
    <source>
        <dbReference type="ARBA" id="ARBA00022801"/>
    </source>
</evidence>
<dbReference type="Gene3D" id="3.90.245.10">
    <property type="entry name" value="Ribonucleoside hydrolase-like"/>
    <property type="match status" value="1"/>
</dbReference>
<dbReference type="GO" id="GO:0008477">
    <property type="term" value="F:purine nucleosidase activity"/>
    <property type="evidence" value="ECO:0007669"/>
    <property type="project" value="TreeGrafter"/>
</dbReference>
<organism evidence="5 6">
    <name type="scientific">Entotheonella factor</name>
    <dbReference type="NCBI Taxonomy" id="1429438"/>
    <lineage>
        <taxon>Bacteria</taxon>
        <taxon>Pseudomonadati</taxon>
        <taxon>Nitrospinota/Tectimicrobiota group</taxon>
        <taxon>Candidatus Tectimicrobiota</taxon>
        <taxon>Candidatus Entotheonellia</taxon>
        <taxon>Candidatus Entotheonellales</taxon>
        <taxon>Candidatus Entotheonellaceae</taxon>
        <taxon>Candidatus Entotheonella</taxon>
    </lineage>
</organism>
<dbReference type="PANTHER" id="PTHR12304:SF4">
    <property type="entry name" value="URIDINE NUCLEOSIDASE"/>
    <property type="match status" value="1"/>
</dbReference>
<dbReference type="EMBL" id="AZHW01000539">
    <property type="protein sequence ID" value="ETW98603.1"/>
    <property type="molecule type" value="Genomic_DNA"/>
</dbReference>
<keyword evidence="6" id="KW-1185">Reference proteome</keyword>
<keyword evidence="2" id="KW-0326">Glycosidase</keyword>
<name>W4LKH4_ENTF1</name>
<evidence type="ECO:0000313" key="6">
    <source>
        <dbReference type="Proteomes" id="UP000019141"/>
    </source>
</evidence>
<dbReference type="HOGENOM" id="CLU_036838_2_0_7"/>
<gene>
    <name evidence="5" type="ORF">ETSY1_18175</name>
</gene>
<dbReference type="InterPro" id="IPR001910">
    <property type="entry name" value="Inosine/uridine_hydrolase_dom"/>
</dbReference>
<dbReference type="PANTHER" id="PTHR12304">
    <property type="entry name" value="INOSINE-URIDINE PREFERRING NUCLEOSIDE HYDROLASE"/>
    <property type="match status" value="1"/>
</dbReference>
<evidence type="ECO:0000313" key="5">
    <source>
        <dbReference type="EMBL" id="ETW98603.1"/>
    </source>
</evidence>
<feature type="domain" description="Inosine/uridine-preferring nucleoside hydrolase" evidence="4">
    <location>
        <begin position="4"/>
        <end position="284"/>
    </location>
</feature>
<accession>W4LKH4</accession>
<dbReference type="CDD" id="cd02651">
    <property type="entry name" value="nuc_hydro_IU_UC_XIUA"/>
    <property type="match status" value="1"/>
</dbReference>
<comment type="caution">
    <text evidence="5">The sequence shown here is derived from an EMBL/GenBank/DDBJ whole genome shotgun (WGS) entry which is preliminary data.</text>
</comment>
<sequence>MRNVIIDCDPGHDDALAILLAAKHFNLLGITTVGGNQDLENVTTNALKIVEFAGLTDIPVAKGMARPLIKPPSHAPHVHGQTGMDGPDLPPPTTPLHTRHGVDFMIDTIMSTDAVTLIPTGPLTNVATALRREPRIAERIPEISLMGGGLTSGNATATAEFNIYVDPEAAHIVFTSGIPIKMCGLNLTRQANATDTEISRIRALGNRVGQIAADLIAFYKGTLGDIYGLSGASLHDPCAVAALIDPSLFEFEAMHVAVELQGEHTYGMTVCDHRHLLGIGEDIKAIGVRKGEPPNAEGV</sequence>
<evidence type="ECO:0000256" key="2">
    <source>
        <dbReference type="ARBA" id="ARBA00023295"/>
    </source>
</evidence>
<dbReference type="InterPro" id="IPR036452">
    <property type="entry name" value="Ribo_hydro-like"/>
</dbReference>
<keyword evidence="1" id="KW-0378">Hydrolase</keyword>
<protein>
    <recommendedName>
        <fullName evidence="4">Inosine/uridine-preferring nucleoside hydrolase domain-containing protein</fullName>
    </recommendedName>
</protein>
<dbReference type="PATRIC" id="fig|1429438.4.peg.3558"/>
<dbReference type="GO" id="GO:0005829">
    <property type="term" value="C:cytosol"/>
    <property type="evidence" value="ECO:0007669"/>
    <property type="project" value="TreeGrafter"/>
</dbReference>
<dbReference type="Proteomes" id="UP000019141">
    <property type="component" value="Unassembled WGS sequence"/>
</dbReference>
<dbReference type="Pfam" id="PF01156">
    <property type="entry name" value="IU_nuc_hydro"/>
    <property type="match status" value="1"/>
</dbReference>
<evidence type="ECO:0000256" key="3">
    <source>
        <dbReference type="SAM" id="MobiDB-lite"/>
    </source>
</evidence>
<proteinExistence type="predicted"/>